<feature type="region of interest" description="Disordered" evidence="1">
    <location>
        <begin position="360"/>
        <end position="390"/>
    </location>
</feature>
<feature type="region of interest" description="Disordered" evidence="1">
    <location>
        <begin position="29"/>
        <end position="139"/>
    </location>
</feature>
<sequence>MMFKIARRTLLLVLISALAVSSVTLAERLRGDNGDGDRVLLQSARGQKPPSPGPPLKRALQPRPPSPKLPQPQPQPPSPKLPQPQPPSPKLPQPQPPSRKLPQPQPPSPKLPQPQPPSPKLTQPQPPSPKPRRDSRPDMVTRLKGTANNLGLDFLVSFAEAALPAARDVLDDLPPAANYIYRLLERGLNPRLADPNGPVATAMYDILQTFFSRTVTTTSGSIVADYILYKHNIDVGALAGSGDMASLVAGIRRSRWYPPWWWWGYDATRGAQEVLSTVSSVVQTLAQQAMSPWGHLHPVTLASESVDLLAALADRTVAHAESLRSNTDAAVQMTEDEYDTFVRLQSNLGELRRSLMELSGDLDEQEEKHQISSPPPPSPRPPPGPPSPPSPPPYRMPPWVPWAPWTPSWPSWPESPRPGSVIGLVIRNLAEKLGVSFVLTFLEDATSALDDISVYSPAAADYLYKLFARGLGSDLSNEDGAAAYALYDIVRDAIRTWPSTPTGSIVADSILSNHNINLYSLGAARNFREMVNVFKEAVWGRYIFDESDGPSYVIGSVGEIIASLVHETTTLDGRLDPLQLVQDIVDFAYTTMNSVVANSDPLRFRAQVSLTMTDDEYQAFSGLKGSFGALRDALRDLQSNLPAVSHAPLPPYSLNHPPVPWSWIRPTPAPSNQHHWGEPVDTSAPPKYPEYPPYMPMDPLRPGSSTLGQSIGVPPPVSYTQPPSAQPLPPSPPYSLNHPPVPWSWIRPTPAPSNQHHWGEPVNTSAPPKYPEYPPYMPMDPLRPGSSTLGQSIGVPPPVSYTQPPSAQPKPPLPPSVDNQTDDMLFWPWWWSTPPPQSKKTGSSVLDGVLELLRSTADKLGVNFLIQFFESSTPAVADIVKDAPIAANYTYKLLQAGLGPYLSDSNGPAADSLYRIMQAAFNSLVYSPTGSVIVDIALLNHQFDLGALVGARSFADVISILKATPSFGGVNASTAVDIVGSVTQAIEELVWDVLNPSGRLVPIQLARDVVDFSLAVVSATVDNAGKLRNNADAALSMSDEEYSAFQRMQRNFGALRDALRDLQSNLPVEDLFLQYDPNDYNKSFPPFTSVWGTELGPHGARRALSWEDYTSPKYPGYPPYPPFFPSWPRPSTLGQSIGVPPPVSYTQPPSAQPKPPLPPSVDNQTDDMLFWPWWWSTPPPQSKKTGSSVLDGVLELLRSTADKLGVNFLIQFFESSTPAVADIVKDAPIAANYTYKLLQAGLGPYLSDSNGPAADSLYRIMQAAFNSLASTPSGGVVVNIASRNHHVMIGALARTHNFSHLISVLKTNQSDYGSVADRYTAAEIVHSVMEAVRVLMWYAVNPSGGLGPIQLARDVVDFSLAVVSATVDNAGKLRNNADAALSMSDEEYSAFQRMQRNLERLRSSLLELSGSLDGSNDGPDHHSTTPSPQQSPLLSPTWQPPRHVITPPRQPFHDGLHLLRNTANSLGLDFLVAFTQSAYPAVRDVLEDLPITANYVYKLLKHGLDPYQPTYPEYTFFPYRVPSVGDVLYGILHSTFQTALYTDTGSIVADYLLQNNLDLTQLVNARNFTELLGTLKDAYWWPSFYDYYFKLYGDGDGTTAQRGAVLIVDNVANAVQTLVRDAVLPAGRLTPHGLASDVVDIAHSLVHEVAYNSWTLRNAADHELQMGEEEYHAFYRLEANLWIIHDALLNLRGSLLY</sequence>
<feature type="region of interest" description="Disordered" evidence="1">
    <location>
        <begin position="1135"/>
        <end position="1161"/>
    </location>
</feature>
<comment type="caution">
    <text evidence="3">The sequence shown here is derived from an EMBL/GenBank/DDBJ whole genome shotgun (WGS) entry which is preliminary data.</text>
</comment>
<feature type="compositionally biased region" description="Pro residues" evidence="1">
    <location>
        <begin position="686"/>
        <end position="696"/>
    </location>
</feature>
<feature type="compositionally biased region" description="Polar residues" evidence="1">
    <location>
        <begin position="753"/>
        <end position="766"/>
    </location>
</feature>
<proteinExistence type="predicted"/>
<accession>A0ABQ5SII2</accession>
<feature type="compositionally biased region" description="Basic and acidic residues" evidence="1">
    <location>
        <begin position="29"/>
        <end position="38"/>
    </location>
</feature>
<evidence type="ECO:0000313" key="4">
    <source>
        <dbReference type="Proteomes" id="UP001165090"/>
    </source>
</evidence>
<feature type="compositionally biased region" description="Pro residues" evidence="1">
    <location>
        <begin position="62"/>
        <end position="129"/>
    </location>
</feature>
<reference evidence="3 4" key="1">
    <citation type="journal article" date="2023" name="IScience">
        <title>Expanded male sex-determining region conserved during the evolution of homothallism in the green alga Volvox.</title>
        <authorList>
            <person name="Yamamoto K."/>
            <person name="Matsuzaki R."/>
            <person name="Mahakham W."/>
            <person name="Heman W."/>
            <person name="Sekimoto H."/>
            <person name="Kawachi M."/>
            <person name="Minakuchi Y."/>
            <person name="Toyoda A."/>
            <person name="Nozaki H."/>
        </authorList>
    </citation>
    <scope>NUCLEOTIDE SEQUENCE [LARGE SCALE GENOMIC DNA]</scope>
    <source>
        <strain evidence="3 4">NIES-4468</strain>
    </source>
</reference>
<feature type="chain" id="PRO_5046063969" evidence="2">
    <location>
        <begin position="27"/>
        <end position="1697"/>
    </location>
</feature>
<feature type="compositionally biased region" description="Pro residues" evidence="1">
    <location>
        <begin position="1150"/>
        <end position="1159"/>
    </location>
</feature>
<feature type="compositionally biased region" description="Pro residues" evidence="1">
    <location>
        <begin position="724"/>
        <end position="733"/>
    </location>
</feature>
<evidence type="ECO:0000256" key="1">
    <source>
        <dbReference type="SAM" id="MobiDB-lite"/>
    </source>
</evidence>
<feature type="region of interest" description="Disordered" evidence="1">
    <location>
        <begin position="753"/>
        <end position="818"/>
    </location>
</feature>
<dbReference type="PANTHER" id="PTHR48125:SF10">
    <property type="entry name" value="OS12G0136300 PROTEIN"/>
    <property type="match status" value="1"/>
</dbReference>
<organism evidence="3 4">
    <name type="scientific">Volvox africanus</name>
    <dbReference type="NCBI Taxonomy" id="51714"/>
    <lineage>
        <taxon>Eukaryota</taxon>
        <taxon>Viridiplantae</taxon>
        <taxon>Chlorophyta</taxon>
        <taxon>core chlorophytes</taxon>
        <taxon>Chlorophyceae</taxon>
        <taxon>CS clade</taxon>
        <taxon>Chlamydomonadales</taxon>
        <taxon>Volvocaceae</taxon>
        <taxon>Volvox</taxon>
    </lineage>
</organism>
<evidence type="ECO:0000256" key="2">
    <source>
        <dbReference type="SAM" id="SignalP"/>
    </source>
</evidence>
<dbReference type="PANTHER" id="PTHR48125">
    <property type="entry name" value="LP07818P1"/>
    <property type="match status" value="1"/>
</dbReference>
<keyword evidence="2" id="KW-0732">Signal</keyword>
<keyword evidence="4" id="KW-1185">Reference proteome</keyword>
<feature type="region of interest" description="Disordered" evidence="1">
    <location>
        <begin position="670"/>
        <end position="734"/>
    </location>
</feature>
<dbReference type="Proteomes" id="UP001165090">
    <property type="component" value="Unassembled WGS sequence"/>
</dbReference>
<gene>
    <name evidence="3" type="ORF">VaNZ11_014470</name>
</gene>
<evidence type="ECO:0000313" key="3">
    <source>
        <dbReference type="EMBL" id="GLI69780.1"/>
    </source>
</evidence>
<name>A0ABQ5SII2_9CHLO</name>
<feature type="compositionally biased region" description="Pro residues" evidence="1">
    <location>
        <begin position="768"/>
        <end position="778"/>
    </location>
</feature>
<dbReference type="EMBL" id="BSDZ01000086">
    <property type="protein sequence ID" value="GLI69780.1"/>
    <property type="molecule type" value="Genomic_DNA"/>
</dbReference>
<feature type="region of interest" description="Disordered" evidence="1">
    <location>
        <begin position="1409"/>
        <end position="1450"/>
    </location>
</feature>
<feature type="signal peptide" evidence="2">
    <location>
        <begin position="1"/>
        <end position="26"/>
    </location>
</feature>
<protein>
    <submittedName>
        <fullName evidence="3">Uncharacterized protein</fullName>
    </submittedName>
</protein>
<feature type="compositionally biased region" description="Pro residues" evidence="1">
    <location>
        <begin position="806"/>
        <end position="815"/>
    </location>
</feature>
<feature type="compositionally biased region" description="Pro residues" evidence="1">
    <location>
        <begin position="373"/>
        <end position="390"/>
    </location>
</feature>
<feature type="compositionally biased region" description="Low complexity" evidence="1">
    <location>
        <begin position="1424"/>
        <end position="1441"/>
    </location>
</feature>